<evidence type="ECO:0000259" key="2">
    <source>
        <dbReference type="Pfam" id="PF00149"/>
    </source>
</evidence>
<keyword evidence="4" id="KW-1185">Reference proteome</keyword>
<feature type="transmembrane region" description="Helical" evidence="1">
    <location>
        <begin position="101"/>
        <end position="123"/>
    </location>
</feature>
<organism evidence="3 4">
    <name type="scientific">Prevotella micans F0438</name>
    <dbReference type="NCBI Taxonomy" id="883158"/>
    <lineage>
        <taxon>Bacteria</taxon>
        <taxon>Pseudomonadati</taxon>
        <taxon>Bacteroidota</taxon>
        <taxon>Bacteroidia</taxon>
        <taxon>Bacteroidales</taxon>
        <taxon>Prevotellaceae</taxon>
        <taxon>Prevotella</taxon>
    </lineage>
</organism>
<accession>H1PZR5</accession>
<dbReference type="EMBL" id="AGWK01000004">
    <property type="protein sequence ID" value="EHO74658.1"/>
    <property type="molecule type" value="Genomic_DNA"/>
</dbReference>
<dbReference type="Proteomes" id="UP000016023">
    <property type="component" value="Unassembled WGS sequence"/>
</dbReference>
<dbReference type="InterPro" id="IPR051158">
    <property type="entry name" value="Metallophosphoesterase_sf"/>
</dbReference>
<dbReference type="HOGENOM" id="CLU_025443_0_0_10"/>
<feature type="domain" description="Calcineurin-like phosphoesterase" evidence="2">
    <location>
        <begin position="149"/>
        <end position="312"/>
    </location>
</feature>
<dbReference type="Pfam" id="PF00149">
    <property type="entry name" value="Metallophos"/>
    <property type="match status" value="1"/>
</dbReference>
<evidence type="ECO:0000313" key="4">
    <source>
        <dbReference type="Proteomes" id="UP000016023"/>
    </source>
</evidence>
<feature type="transmembrane region" description="Helical" evidence="1">
    <location>
        <begin position="67"/>
        <end position="89"/>
    </location>
</feature>
<feature type="transmembrane region" description="Helical" evidence="1">
    <location>
        <begin position="37"/>
        <end position="55"/>
    </location>
</feature>
<dbReference type="GO" id="GO:0016787">
    <property type="term" value="F:hydrolase activity"/>
    <property type="evidence" value="ECO:0007669"/>
    <property type="project" value="InterPro"/>
</dbReference>
<gene>
    <name evidence="3" type="ORF">HMPREF9140_00153</name>
</gene>
<dbReference type="SUPFAM" id="SSF56300">
    <property type="entry name" value="Metallo-dependent phosphatases"/>
    <property type="match status" value="1"/>
</dbReference>
<dbReference type="PATRIC" id="fig|883158.3.peg.159"/>
<reference evidence="3 4" key="1">
    <citation type="submission" date="2011-12" db="EMBL/GenBank/DDBJ databases">
        <title>The Genome Sequence of Prevotella micans F0438.</title>
        <authorList>
            <consortium name="The Broad Institute Genome Sequencing Platform"/>
            <person name="Earl A."/>
            <person name="Ward D."/>
            <person name="Feldgarden M."/>
            <person name="Gevers D."/>
            <person name="Izard J."/>
            <person name="Baranova O.V."/>
            <person name="Blanton J.M."/>
            <person name="Wade W.G."/>
            <person name="Dewhirst F.E."/>
            <person name="Young S.K."/>
            <person name="Zeng Q."/>
            <person name="Gargeya S."/>
            <person name="Fitzgerald M."/>
            <person name="Haas B."/>
            <person name="Abouelleil A."/>
            <person name="Alvarado L."/>
            <person name="Arachchi H.M."/>
            <person name="Berlin A."/>
            <person name="Chapman S.B."/>
            <person name="Gearin G."/>
            <person name="Goldberg J."/>
            <person name="Griggs A."/>
            <person name="Gujja S."/>
            <person name="Hansen M."/>
            <person name="Heiman D."/>
            <person name="Howarth C."/>
            <person name="Larimer J."/>
            <person name="Lui A."/>
            <person name="MacDonald P.J.P."/>
            <person name="McCowen C."/>
            <person name="Montmayeur A."/>
            <person name="Murphy C."/>
            <person name="Neiman D."/>
            <person name="Pearson M."/>
            <person name="Priest M."/>
            <person name="Roberts A."/>
            <person name="Saif S."/>
            <person name="Shea T."/>
            <person name="Sisk P."/>
            <person name="Stolte C."/>
            <person name="Sykes S."/>
            <person name="Wortman J."/>
            <person name="Nusbaum C."/>
            <person name="Birren B."/>
        </authorList>
    </citation>
    <scope>NUCLEOTIDE SEQUENCE [LARGE SCALE GENOMIC DNA]</scope>
    <source>
        <strain evidence="3 4">F0438</strain>
    </source>
</reference>
<dbReference type="PANTHER" id="PTHR31302:SF0">
    <property type="entry name" value="TRANSMEMBRANE PROTEIN WITH METALLOPHOSPHOESTERASE DOMAIN"/>
    <property type="match status" value="1"/>
</dbReference>
<protein>
    <recommendedName>
        <fullName evidence="2">Calcineurin-like phosphoesterase domain-containing protein</fullName>
    </recommendedName>
</protein>
<dbReference type="RefSeq" id="WP_006951076.1">
    <property type="nucleotide sequence ID" value="NZ_JH594521.1"/>
</dbReference>
<dbReference type="STRING" id="883158.HMPREF9140_00153"/>
<proteinExistence type="predicted"/>
<comment type="caution">
    <text evidence="3">The sequence shown here is derived from an EMBL/GenBank/DDBJ whole genome shotgun (WGS) entry which is preliminary data.</text>
</comment>
<dbReference type="PANTHER" id="PTHR31302">
    <property type="entry name" value="TRANSMEMBRANE PROTEIN WITH METALLOPHOSPHOESTERASE DOMAIN-RELATED"/>
    <property type="match status" value="1"/>
</dbReference>
<feature type="transmembrane region" description="Helical" evidence="1">
    <location>
        <begin position="6"/>
        <end position="25"/>
    </location>
</feature>
<dbReference type="AlphaFoldDB" id="H1PZR5"/>
<name>H1PZR5_9BACT</name>
<dbReference type="InterPro" id="IPR004843">
    <property type="entry name" value="Calcineurin-like_PHP"/>
</dbReference>
<dbReference type="eggNOG" id="COG1408">
    <property type="taxonomic scope" value="Bacteria"/>
</dbReference>
<keyword evidence="1" id="KW-1133">Transmembrane helix</keyword>
<evidence type="ECO:0000313" key="3">
    <source>
        <dbReference type="EMBL" id="EHO74658.1"/>
    </source>
</evidence>
<dbReference type="Gene3D" id="3.60.21.10">
    <property type="match status" value="1"/>
</dbReference>
<dbReference type="InterPro" id="IPR029052">
    <property type="entry name" value="Metallo-depent_PP-like"/>
</dbReference>
<keyword evidence="1" id="KW-0472">Membrane</keyword>
<keyword evidence="1" id="KW-0812">Transmembrane</keyword>
<sequence length="371" mass="41787">MNFGFGIIILIVMLSACTYVGWHVWQILPLPVMCKWIAVALMALSVVLLFTNFIFGLDNKPATLATMLYTVGSSSIFIGLYMAMLFIVLDLGRLVHLIPKSLLYNSWAGSIAVFVTIFGIFLYGNLHYYNKARVDLKLETPAILKKPVRIVMMSDLHLGYPNQVDEFRKWVDKVNAERPDLILIAGDILDGNIGIVRRQNMQQEFRRLNAPIYACLGNHEYMTGRNESIRFYSEAGINLLIDSVATVSLPSKDTIAIIGRDDRTNPNRKSVAQLLENAPFGAYSILLDHQPYHLEEAEQAGINFQFSGHTHYGQVWPISWIEDLIYEDAFGSLRKGKTDYYVSSGIGIWGGKFRIGTRSEYVVAEINSTAK</sequence>
<evidence type="ECO:0000256" key="1">
    <source>
        <dbReference type="SAM" id="Phobius"/>
    </source>
</evidence>